<evidence type="ECO:0000256" key="1">
    <source>
        <dbReference type="ARBA" id="ARBA00010515"/>
    </source>
</evidence>
<evidence type="ECO:0000313" key="6">
    <source>
        <dbReference type="Proteomes" id="UP000230551"/>
    </source>
</evidence>
<dbReference type="InterPro" id="IPR013094">
    <property type="entry name" value="AB_hydrolase_3"/>
</dbReference>
<dbReference type="Gene3D" id="3.40.50.1820">
    <property type="entry name" value="alpha/beta hydrolase"/>
    <property type="match status" value="1"/>
</dbReference>
<dbReference type="Pfam" id="PF07859">
    <property type="entry name" value="Abhydrolase_3"/>
    <property type="match status" value="1"/>
</dbReference>
<dbReference type="SUPFAM" id="SSF53474">
    <property type="entry name" value="alpha/beta-Hydrolases"/>
    <property type="match status" value="1"/>
</dbReference>
<dbReference type="PROSITE" id="PS01174">
    <property type="entry name" value="LIPASE_GDXG_SER"/>
    <property type="match status" value="1"/>
</dbReference>
<dbReference type="OrthoDB" id="3181909at2"/>
<evidence type="ECO:0000313" key="5">
    <source>
        <dbReference type="EMBL" id="PIB76192.1"/>
    </source>
</evidence>
<proteinExistence type="inferred from homology"/>
<evidence type="ECO:0000256" key="3">
    <source>
        <dbReference type="PROSITE-ProRule" id="PRU10038"/>
    </source>
</evidence>
<gene>
    <name evidence="5" type="ORF">CQY22_007405</name>
</gene>
<dbReference type="InterPro" id="IPR033140">
    <property type="entry name" value="Lipase_GDXG_put_SER_AS"/>
</dbReference>
<protein>
    <submittedName>
        <fullName evidence="5">Alpha/beta hydrolase</fullName>
    </submittedName>
</protein>
<feature type="active site" evidence="3">
    <location>
        <position position="153"/>
    </location>
</feature>
<accession>A0A2G5PCZ5</accession>
<keyword evidence="2 5" id="KW-0378">Hydrolase</keyword>
<sequence length="306" mass="31192">MAAIDDILQKVLDAVPFELSLEDGPEAARASFRNLPRRPGNPDVRAEDVAIDGPAGDLSLRIYTPPGAGTGSPVVLFVHGGGFVVGDLDTYDSVARDHAVGADAVVVAVDYRLAPEHPFPAAPDDVWAALQWVAANASSFGADSGRLAVAGDSAGGNLAAGAALRARDAGLALAFQLLWYPSVVWDTSLPSFTENAHAPILTTAAVAAFSSAYARHVDLAEAPAILIPGRAELAGVAPAFVAVAGHDPLRDDGVRYAELLAAAGVPVGVEVASDMVHGFIAYNGVVPAATAATGRGLAALRASLHD</sequence>
<evidence type="ECO:0000259" key="4">
    <source>
        <dbReference type="Pfam" id="PF07859"/>
    </source>
</evidence>
<dbReference type="PANTHER" id="PTHR48081">
    <property type="entry name" value="AB HYDROLASE SUPERFAMILY PROTEIN C4A8.06C"/>
    <property type="match status" value="1"/>
</dbReference>
<dbReference type="InterPro" id="IPR029058">
    <property type="entry name" value="AB_hydrolase_fold"/>
</dbReference>
<dbReference type="EMBL" id="PDCN02000006">
    <property type="protein sequence ID" value="PIB76192.1"/>
    <property type="molecule type" value="Genomic_DNA"/>
</dbReference>
<evidence type="ECO:0000256" key="2">
    <source>
        <dbReference type="ARBA" id="ARBA00022801"/>
    </source>
</evidence>
<name>A0A2G5PCZ5_9MYCO</name>
<dbReference type="InterPro" id="IPR050300">
    <property type="entry name" value="GDXG_lipolytic_enzyme"/>
</dbReference>
<comment type="caution">
    <text evidence="5">The sequence shown here is derived from an EMBL/GenBank/DDBJ whole genome shotgun (WGS) entry which is preliminary data.</text>
</comment>
<dbReference type="FunFam" id="3.40.50.1820:FF:000089">
    <property type="entry name" value="Alpha/beta hydrolase"/>
    <property type="match status" value="1"/>
</dbReference>
<dbReference type="Proteomes" id="UP000230551">
    <property type="component" value="Unassembled WGS sequence"/>
</dbReference>
<comment type="similarity">
    <text evidence="1">Belongs to the 'GDXG' lipolytic enzyme family.</text>
</comment>
<organism evidence="5 6">
    <name type="scientific">Mycolicibacterium brumae</name>
    <dbReference type="NCBI Taxonomy" id="85968"/>
    <lineage>
        <taxon>Bacteria</taxon>
        <taxon>Bacillati</taxon>
        <taxon>Actinomycetota</taxon>
        <taxon>Actinomycetes</taxon>
        <taxon>Mycobacteriales</taxon>
        <taxon>Mycobacteriaceae</taxon>
        <taxon>Mycolicibacterium</taxon>
    </lineage>
</organism>
<dbReference type="GO" id="GO:0016787">
    <property type="term" value="F:hydrolase activity"/>
    <property type="evidence" value="ECO:0007669"/>
    <property type="project" value="UniProtKB-KW"/>
</dbReference>
<feature type="domain" description="Alpha/beta hydrolase fold-3" evidence="4">
    <location>
        <begin position="75"/>
        <end position="280"/>
    </location>
</feature>
<reference evidence="5 6" key="1">
    <citation type="journal article" date="2017" name="Infect. Genet. Evol.">
        <title>The new phylogeny of the genus Mycobacterium: The old and the news.</title>
        <authorList>
            <person name="Tortoli E."/>
            <person name="Fedrizzi T."/>
            <person name="Meehan C.J."/>
            <person name="Trovato A."/>
            <person name="Grottola A."/>
            <person name="Giacobazzi E."/>
            <person name="Serpini G.F."/>
            <person name="Tagliazucchi S."/>
            <person name="Fabio A."/>
            <person name="Bettua C."/>
            <person name="Bertorelli R."/>
            <person name="Frascaro F."/>
            <person name="De Sanctis V."/>
            <person name="Pecorari M."/>
            <person name="Jousson O."/>
            <person name="Segata N."/>
            <person name="Cirillo D.M."/>
        </authorList>
    </citation>
    <scope>NUCLEOTIDE SEQUENCE [LARGE SCALE GENOMIC DNA]</scope>
    <source>
        <strain evidence="5 6">CIP1034565</strain>
    </source>
</reference>
<dbReference type="STRING" id="85968.GCA_900073015_00004"/>
<dbReference type="AlphaFoldDB" id="A0A2G5PCZ5"/>
<dbReference type="RefSeq" id="WP_090584605.1">
    <property type="nucleotide sequence ID" value="NZ_CP104302.1"/>
</dbReference>
<keyword evidence="6" id="KW-1185">Reference proteome</keyword>
<dbReference type="PANTHER" id="PTHR48081:SF8">
    <property type="entry name" value="ALPHA_BETA HYDROLASE FOLD-3 DOMAIN-CONTAINING PROTEIN-RELATED"/>
    <property type="match status" value="1"/>
</dbReference>